<dbReference type="Proteomes" id="UP000562395">
    <property type="component" value="Unassembled WGS sequence"/>
</dbReference>
<dbReference type="Gene3D" id="3.30.70.240">
    <property type="match status" value="1"/>
</dbReference>
<feature type="binding site" evidence="3">
    <location>
        <begin position="134"/>
        <end position="137"/>
    </location>
    <ligand>
        <name>GTP</name>
        <dbReference type="ChEBI" id="CHEBI:37565"/>
    </ligand>
</feature>
<dbReference type="SUPFAM" id="SSF50447">
    <property type="entry name" value="Translation proteins"/>
    <property type="match status" value="1"/>
</dbReference>
<feature type="domain" description="Tr-type G" evidence="4">
    <location>
        <begin position="3"/>
        <end position="204"/>
    </location>
</feature>
<dbReference type="InterPro" id="IPR005225">
    <property type="entry name" value="Small_GTP-bd"/>
</dbReference>
<dbReference type="RefSeq" id="WP_183613108.1">
    <property type="nucleotide sequence ID" value="NZ_JACICY010000004.1"/>
</dbReference>
<dbReference type="InterPro" id="IPR035647">
    <property type="entry name" value="EFG_III/V"/>
</dbReference>
<dbReference type="GO" id="GO:0097216">
    <property type="term" value="F:guanosine tetraphosphate binding"/>
    <property type="evidence" value="ECO:0007669"/>
    <property type="project" value="UniProtKB-ARBA"/>
</dbReference>
<comment type="function">
    <text evidence="3">A 50S ribosomal subunit assembly protein with GTPase activity, required for 50S subunit assembly at low temperatures, may also play a role in translation. Binds GTP and analogs. Binds the 70S ribosome between the 30S and 50S subunits, in a similar position as ribosome-bound EF-G; it contacts a number of ribosomal proteins, both rRNAs and the A-site tRNA.</text>
</comment>
<dbReference type="Pfam" id="PF03144">
    <property type="entry name" value="GTP_EFTU_D2"/>
    <property type="match status" value="1"/>
</dbReference>
<dbReference type="CDD" id="cd16263">
    <property type="entry name" value="BipA_III"/>
    <property type="match status" value="1"/>
</dbReference>
<evidence type="ECO:0000313" key="5">
    <source>
        <dbReference type="EMBL" id="MBB3860857.1"/>
    </source>
</evidence>
<dbReference type="GO" id="GO:0003924">
    <property type="term" value="F:GTPase activity"/>
    <property type="evidence" value="ECO:0007669"/>
    <property type="project" value="UniProtKB-UniRule"/>
</dbReference>
<sequence length="614" mass="67050">MSAHQRNIAIIAHVDHGKTTLVDQLFRQSGTFRDNQRIEERAMDSNDLEKERGITILAKCTSVEWAPPGGGDPIRINIVDTPGHADFGGEVERILSMVDGVILLVDSSEGAMPQTKFVTGKALALGLKPIVVVNKIDRQDERTQEVLDEVFDLFVTLEANDEQLEFPVLYASGRNGYASEDPLAREGTLTPLFEKIVEHVPAPSADPDGPFKFLVTLLDRDNFLGRILTGLVFSGSVKTNQAIHALDNDGNIVETGRASKIMSFRGLERVPTEEAVAGDIISIAGLTTATVSNTICDPSVSEPLHAQPIDPPTLSMRFAVNDSPMAGREGTKVTSRMIRDRLAREAESNVAIKVTESSDKDSFEVAGRGELQLGVLIETMRREGFELGISRPRVLYGTDDSGQRTEPYETVVIDVDDEYAGTVVEKMATRKGEMTDMRPSGGGKTRITFSAPSRGLIGYHGEFLSDTRGTGIMNRLFEKYGPHKGKIEGRKNGVLISNGAGEANAYALGPLEERGILFVGVGTPLYEGMVIGENAKPEDLEVNPMKSKQLTNFRSTGKDDAIRLTPPKVMTLEQAIAYIDDDEMVEVTPKSIRLRKAILDPNERKKASRKKEAA</sequence>
<dbReference type="PANTHER" id="PTHR42908">
    <property type="entry name" value="TRANSLATION ELONGATION FACTOR-RELATED"/>
    <property type="match status" value="1"/>
</dbReference>
<dbReference type="GO" id="GO:0000027">
    <property type="term" value="P:ribosomal large subunit assembly"/>
    <property type="evidence" value="ECO:0007669"/>
    <property type="project" value="UniProtKB-UniRule"/>
</dbReference>
<dbReference type="CDD" id="cd01891">
    <property type="entry name" value="TypA_BipA"/>
    <property type="match status" value="1"/>
</dbReference>
<dbReference type="PRINTS" id="PR00315">
    <property type="entry name" value="ELONGATNFCT"/>
</dbReference>
<keyword evidence="3" id="KW-0963">Cytoplasm</keyword>
<dbReference type="Gene3D" id="3.30.70.870">
    <property type="entry name" value="Elongation Factor G (Translational Gtpase), domain 3"/>
    <property type="match status" value="1"/>
</dbReference>
<gene>
    <name evidence="3" type="primary">bipA</name>
    <name evidence="5" type="ORF">GGQ88_002126</name>
</gene>
<accession>A0A7W5ZYZ1</accession>
<evidence type="ECO:0000256" key="2">
    <source>
        <dbReference type="ARBA" id="ARBA00023134"/>
    </source>
</evidence>
<evidence type="ECO:0000256" key="3">
    <source>
        <dbReference type="HAMAP-Rule" id="MF_00849"/>
    </source>
</evidence>
<dbReference type="PROSITE" id="PS00301">
    <property type="entry name" value="G_TR_1"/>
    <property type="match status" value="1"/>
</dbReference>
<dbReference type="AlphaFoldDB" id="A0A7W5ZYZ1"/>
<dbReference type="Gene3D" id="3.40.50.300">
    <property type="entry name" value="P-loop containing nucleotide triphosphate hydrolases"/>
    <property type="match status" value="1"/>
</dbReference>
<keyword evidence="3" id="KW-0694">RNA-binding</keyword>
<dbReference type="EC" id="3.6.5.-" evidence="3"/>
<dbReference type="FunFam" id="2.40.50.250:FF:000001">
    <property type="entry name" value="GTP-binding protein TypA"/>
    <property type="match status" value="1"/>
</dbReference>
<dbReference type="NCBIfam" id="TIGR00231">
    <property type="entry name" value="small_GTP"/>
    <property type="match status" value="1"/>
</dbReference>
<comment type="subunit">
    <text evidence="3">Monomer.</text>
</comment>
<dbReference type="PANTHER" id="PTHR42908:SF8">
    <property type="entry name" value="TR-TYPE G DOMAIN-CONTAINING PROTEIN"/>
    <property type="match status" value="1"/>
</dbReference>
<dbReference type="GO" id="GO:0019843">
    <property type="term" value="F:rRNA binding"/>
    <property type="evidence" value="ECO:0007669"/>
    <property type="project" value="UniProtKB-KW"/>
</dbReference>
<dbReference type="InterPro" id="IPR047041">
    <property type="entry name" value="BipA_GTP-bd_dom"/>
</dbReference>
<dbReference type="GO" id="GO:0000049">
    <property type="term" value="F:tRNA binding"/>
    <property type="evidence" value="ECO:0007669"/>
    <property type="project" value="UniProtKB-KW"/>
</dbReference>
<proteinExistence type="inferred from homology"/>
<dbReference type="CDD" id="cd03710">
    <property type="entry name" value="BipA_TypA_C"/>
    <property type="match status" value="1"/>
</dbReference>
<dbReference type="InterPro" id="IPR009000">
    <property type="entry name" value="Transl_B-barrel_sf"/>
</dbReference>
<dbReference type="InterPro" id="IPR000795">
    <property type="entry name" value="T_Tr_GTP-bd_dom"/>
</dbReference>
<dbReference type="EMBL" id="JACICY010000004">
    <property type="protein sequence ID" value="MBB3860857.1"/>
    <property type="molecule type" value="Genomic_DNA"/>
</dbReference>
<keyword evidence="3" id="KW-0820">tRNA-binding</keyword>
<name>A0A7W5ZYZ1_9SPHN</name>
<dbReference type="PROSITE" id="PS51722">
    <property type="entry name" value="G_TR_2"/>
    <property type="match status" value="1"/>
</dbReference>
<dbReference type="Pfam" id="PF00009">
    <property type="entry name" value="GTP_EFTU"/>
    <property type="match status" value="1"/>
</dbReference>
<dbReference type="GO" id="GO:1990904">
    <property type="term" value="C:ribonucleoprotein complex"/>
    <property type="evidence" value="ECO:0007669"/>
    <property type="project" value="TreeGrafter"/>
</dbReference>
<dbReference type="InterPro" id="IPR048876">
    <property type="entry name" value="BipA_C"/>
</dbReference>
<dbReference type="InterPro" id="IPR042116">
    <property type="entry name" value="TypA/BipA_C"/>
</dbReference>
<dbReference type="FunFam" id="3.30.70.870:FF:000003">
    <property type="entry name" value="GTP-binding protein TypA"/>
    <property type="match status" value="1"/>
</dbReference>
<keyword evidence="3" id="KW-0690">Ribosome biogenesis</keyword>
<dbReference type="InterPro" id="IPR000640">
    <property type="entry name" value="EFG_V-like"/>
</dbReference>
<dbReference type="Gene3D" id="2.40.50.250">
    <property type="entry name" value="bipa protein"/>
    <property type="match status" value="1"/>
</dbReference>
<dbReference type="HAMAP" id="MF_00849">
    <property type="entry name" value="BipA"/>
    <property type="match status" value="1"/>
</dbReference>
<organism evidence="5 6">
    <name type="scientific">Novosphingobium hassiacum</name>
    <dbReference type="NCBI Taxonomy" id="173676"/>
    <lineage>
        <taxon>Bacteria</taxon>
        <taxon>Pseudomonadati</taxon>
        <taxon>Pseudomonadota</taxon>
        <taxon>Alphaproteobacteria</taxon>
        <taxon>Sphingomonadales</taxon>
        <taxon>Sphingomonadaceae</taxon>
        <taxon>Novosphingobium</taxon>
    </lineage>
</organism>
<dbReference type="InterPro" id="IPR047043">
    <property type="entry name" value="BipA_III"/>
</dbReference>
<dbReference type="SUPFAM" id="SSF52540">
    <property type="entry name" value="P-loop containing nucleoside triphosphate hydrolases"/>
    <property type="match status" value="1"/>
</dbReference>
<keyword evidence="2 3" id="KW-0342">GTP-binding</keyword>
<comment type="caution">
    <text evidence="5">The sequence shown here is derived from an EMBL/GenBank/DDBJ whole genome shotgun (WGS) entry which is preliminary data.</text>
</comment>
<dbReference type="InterPro" id="IPR006298">
    <property type="entry name" value="BipA"/>
</dbReference>
<dbReference type="CDD" id="cd03691">
    <property type="entry name" value="BipA_TypA_II"/>
    <property type="match status" value="1"/>
</dbReference>
<protein>
    <recommendedName>
        <fullName evidence="3">Large ribosomal subunit assembly factor BipA</fullName>
        <ecNumber evidence="3">3.6.5.-</ecNumber>
    </recommendedName>
    <alternativeName>
        <fullName evidence="3">GTP-binding protein BipA</fullName>
    </alternativeName>
</protein>
<dbReference type="Pfam" id="PF00679">
    <property type="entry name" value="EFG_C"/>
    <property type="match status" value="1"/>
</dbReference>
<dbReference type="InterPro" id="IPR031157">
    <property type="entry name" value="G_TR_CS"/>
</dbReference>
<keyword evidence="3" id="KW-0699">rRNA-binding</keyword>
<feature type="binding site" evidence="3">
    <location>
        <begin position="15"/>
        <end position="20"/>
    </location>
    <ligand>
        <name>GTP</name>
        <dbReference type="ChEBI" id="CHEBI:37565"/>
    </ligand>
</feature>
<dbReference type="InterPro" id="IPR004161">
    <property type="entry name" value="EFTu-like_2"/>
</dbReference>
<keyword evidence="1 3" id="KW-0547">Nucleotide-binding</keyword>
<dbReference type="FunFam" id="3.40.50.300:FF:000055">
    <property type="entry name" value="GTP-binding protein TypA"/>
    <property type="match status" value="1"/>
</dbReference>
<evidence type="ECO:0000256" key="1">
    <source>
        <dbReference type="ARBA" id="ARBA00022741"/>
    </source>
</evidence>
<dbReference type="SUPFAM" id="SSF54980">
    <property type="entry name" value="EF-G C-terminal domain-like"/>
    <property type="match status" value="2"/>
</dbReference>
<keyword evidence="6" id="KW-1185">Reference proteome</keyword>
<dbReference type="InterPro" id="IPR047042">
    <property type="entry name" value="BipA_II"/>
</dbReference>
<evidence type="ECO:0000259" key="4">
    <source>
        <dbReference type="PROSITE" id="PS51722"/>
    </source>
</evidence>
<dbReference type="InterPro" id="IPR027417">
    <property type="entry name" value="P-loop_NTPase"/>
</dbReference>
<dbReference type="NCBIfam" id="TIGR01394">
    <property type="entry name" value="TypA_BipA"/>
    <property type="match status" value="1"/>
</dbReference>
<dbReference type="GO" id="GO:0043022">
    <property type="term" value="F:ribosome binding"/>
    <property type="evidence" value="ECO:0007669"/>
    <property type="project" value="UniProtKB-UniRule"/>
</dbReference>
<comment type="catalytic activity">
    <reaction evidence="3">
        <text>GTP + H2O = GDP + phosphate + H(+)</text>
        <dbReference type="Rhea" id="RHEA:19669"/>
        <dbReference type="ChEBI" id="CHEBI:15377"/>
        <dbReference type="ChEBI" id="CHEBI:15378"/>
        <dbReference type="ChEBI" id="CHEBI:37565"/>
        <dbReference type="ChEBI" id="CHEBI:43474"/>
        <dbReference type="ChEBI" id="CHEBI:58189"/>
    </reaction>
</comment>
<dbReference type="InterPro" id="IPR035651">
    <property type="entry name" value="BipA_V"/>
</dbReference>
<dbReference type="GO" id="GO:0005525">
    <property type="term" value="F:GTP binding"/>
    <property type="evidence" value="ECO:0007669"/>
    <property type="project" value="UniProtKB-UniRule"/>
</dbReference>
<evidence type="ECO:0000313" key="6">
    <source>
        <dbReference type="Proteomes" id="UP000562395"/>
    </source>
</evidence>
<comment type="similarity">
    <text evidence="3">Belongs to the TRAFAC class translation factor GTPase superfamily. Classic translation factor GTPase family. BipA subfamily.</text>
</comment>
<reference evidence="5 6" key="1">
    <citation type="submission" date="2020-08" db="EMBL/GenBank/DDBJ databases">
        <title>Genomic Encyclopedia of Type Strains, Phase IV (KMG-IV): sequencing the most valuable type-strain genomes for metagenomic binning, comparative biology and taxonomic classification.</title>
        <authorList>
            <person name="Goeker M."/>
        </authorList>
    </citation>
    <scope>NUCLEOTIDE SEQUENCE [LARGE SCALE GENOMIC DNA]</scope>
    <source>
        <strain evidence="5 6">DSM 14552</strain>
    </source>
</reference>
<dbReference type="FunFam" id="3.30.70.240:FF:000002">
    <property type="entry name" value="GTP-binding protein TypA"/>
    <property type="match status" value="1"/>
</dbReference>
<dbReference type="Gene3D" id="2.40.30.10">
    <property type="entry name" value="Translation factors"/>
    <property type="match status" value="1"/>
</dbReference>
<dbReference type="GO" id="GO:0005829">
    <property type="term" value="C:cytosol"/>
    <property type="evidence" value="ECO:0007669"/>
    <property type="project" value="TreeGrafter"/>
</dbReference>
<keyword evidence="3" id="KW-0378">Hydrolase</keyword>
<dbReference type="Pfam" id="PF21018">
    <property type="entry name" value="BipA_C"/>
    <property type="match status" value="1"/>
</dbReference>
<comment type="subcellular location">
    <subcellularLocation>
        <location evidence="3">Cytoplasm</location>
    </subcellularLocation>
    <text evidence="3">Binds to ribosomes.</text>
</comment>